<dbReference type="AlphaFoldDB" id="A0ABD5NDQ3"/>
<evidence type="ECO:0000256" key="1">
    <source>
        <dbReference type="ARBA" id="ARBA00004651"/>
    </source>
</evidence>
<dbReference type="SUPFAM" id="SSF161098">
    <property type="entry name" value="MetI-like"/>
    <property type="match status" value="1"/>
</dbReference>
<evidence type="ECO:0000313" key="10">
    <source>
        <dbReference type="Proteomes" id="UP001595660"/>
    </source>
</evidence>
<evidence type="ECO:0000256" key="6">
    <source>
        <dbReference type="ARBA" id="ARBA00023136"/>
    </source>
</evidence>
<dbReference type="Gene3D" id="1.10.3720.10">
    <property type="entry name" value="MetI-like"/>
    <property type="match status" value="1"/>
</dbReference>
<dbReference type="PROSITE" id="PS50928">
    <property type="entry name" value="ABC_TM1"/>
    <property type="match status" value="1"/>
</dbReference>
<feature type="transmembrane region" description="Helical" evidence="7">
    <location>
        <begin position="185"/>
        <end position="204"/>
    </location>
</feature>
<comment type="caution">
    <text evidence="9">The sequence shown here is derived from an EMBL/GenBank/DDBJ whole genome shotgun (WGS) entry which is preliminary data.</text>
</comment>
<dbReference type="PANTHER" id="PTHR43163">
    <property type="entry name" value="DIPEPTIDE TRANSPORT SYSTEM PERMEASE PROTEIN DPPB-RELATED"/>
    <property type="match status" value="1"/>
</dbReference>
<dbReference type="InterPro" id="IPR000515">
    <property type="entry name" value="MetI-like"/>
</dbReference>
<reference evidence="9 10" key="1">
    <citation type="journal article" date="2019" name="Int. J. Syst. Evol. Microbiol.">
        <title>The Global Catalogue of Microorganisms (GCM) 10K type strain sequencing project: providing services to taxonomists for standard genome sequencing and annotation.</title>
        <authorList>
            <consortium name="The Broad Institute Genomics Platform"/>
            <consortium name="The Broad Institute Genome Sequencing Center for Infectious Disease"/>
            <person name="Wu L."/>
            <person name="Ma J."/>
        </authorList>
    </citation>
    <scope>NUCLEOTIDE SEQUENCE [LARGE SCALE GENOMIC DNA]</scope>
    <source>
        <strain evidence="9 10">CGMCC 1.12562</strain>
    </source>
</reference>
<feature type="transmembrane region" description="Helical" evidence="7">
    <location>
        <begin position="238"/>
        <end position="261"/>
    </location>
</feature>
<evidence type="ECO:0000256" key="5">
    <source>
        <dbReference type="ARBA" id="ARBA00022989"/>
    </source>
</evidence>
<evidence type="ECO:0000313" key="9">
    <source>
        <dbReference type="EMBL" id="MFC3477396.1"/>
    </source>
</evidence>
<feature type="transmembrane region" description="Helical" evidence="7">
    <location>
        <begin position="112"/>
        <end position="133"/>
    </location>
</feature>
<dbReference type="RefSeq" id="WP_232571477.1">
    <property type="nucleotide sequence ID" value="NZ_CP089466.1"/>
</dbReference>
<dbReference type="EMBL" id="JBHRWN010000002">
    <property type="protein sequence ID" value="MFC3477396.1"/>
    <property type="molecule type" value="Genomic_DNA"/>
</dbReference>
<accession>A0ABD5NDQ3</accession>
<keyword evidence="5 7" id="KW-1133">Transmembrane helix</keyword>
<dbReference type="InterPro" id="IPR035906">
    <property type="entry name" value="MetI-like_sf"/>
</dbReference>
<feature type="transmembrane region" description="Helical" evidence="7">
    <location>
        <begin position="12"/>
        <end position="31"/>
    </location>
</feature>
<gene>
    <name evidence="9" type="ORF">ACFOKC_06625</name>
</gene>
<keyword evidence="10" id="KW-1185">Reference proteome</keyword>
<name>A0ABD5NDQ3_9EURY</name>
<evidence type="ECO:0000259" key="8">
    <source>
        <dbReference type="PROSITE" id="PS50928"/>
    </source>
</evidence>
<evidence type="ECO:0000256" key="2">
    <source>
        <dbReference type="ARBA" id="ARBA00022448"/>
    </source>
</evidence>
<evidence type="ECO:0000256" key="7">
    <source>
        <dbReference type="RuleBase" id="RU363032"/>
    </source>
</evidence>
<keyword evidence="6 7" id="KW-0472">Membrane</keyword>
<protein>
    <submittedName>
        <fullName evidence="9">ABC transporter permease</fullName>
    </submittedName>
</protein>
<proteinExistence type="inferred from homology"/>
<sequence length="318" mass="34365">MSYAEYLARRVAFAALSAYLVVTATFALVTFTPNTALGGRLGAAAYYQRATAEELEQIRRTFLEARGLDEPVLQRYLDWLIDVSTLDWGYSFAYREPVWSVLETRVPTTLEYVIPGVILAVVLGVLLGLLAATLRGSVPDWTIRVGSYTLLGVPAFVGLVWYTAVGGATLKTVGGSVYVASPHPQVLAAAAVAATLLAGQIRFARIASLEQAGKSFTKLLRAKGANRLRVARHVLRNAAIPIVSLSVTEILGVLVLNIYVIEEILEIEGLAGASLFAVRERDLPLIIGTTMILVFVGILGNLLQDVLYGYLDPRISAE</sequence>
<feature type="transmembrane region" description="Helical" evidence="7">
    <location>
        <begin position="145"/>
        <end position="165"/>
    </location>
</feature>
<evidence type="ECO:0000256" key="4">
    <source>
        <dbReference type="ARBA" id="ARBA00022692"/>
    </source>
</evidence>
<dbReference type="Pfam" id="PF00528">
    <property type="entry name" value="BPD_transp_1"/>
    <property type="match status" value="1"/>
</dbReference>
<feature type="domain" description="ABC transmembrane type-1" evidence="8">
    <location>
        <begin position="106"/>
        <end position="304"/>
    </location>
</feature>
<dbReference type="GO" id="GO:0005886">
    <property type="term" value="C:plasma membrane"/>
    <property type="evidence" value="ECO:0007669"/>
    <property type="project" value="UniProtKB-SubCell"/>
</dbReference>
<dbReference type="InterPro" id="IPR045621">
    <property type="entry name" value="BPD_transp_1_N"/>
</dbReference>
<keyword evidence="4 7" id="KW-0812">Transmembrane</keyword>
<comment type="similarity">
    <text evidence="7">Belongs to the binding-protein-dependent transport system permease family.</text>
</comment>
<comment type="subcellular location">
    <subcellularLocation>
        <location evidence="1 7">Cell membrane</location>
        <topology evidence="1 7">Multi-pass membrane protein</topology>
    </subcellularLocation>
</comment>
<keyword evidence="3" id="KW-1003">Cell membrane</keyword>
<dbReference type="PANTHER" id="PTHR43163:SF6">
    <property type="entry name" value="DIPEPTIDE TRANSPORT SYSTEM PERMEASE PROTEIN DPPB-RELATED"/>
    <property type="match status" value="1"/>
</dbReference>
<dbReference type="Pfam" id="PF19300">
    <property type="entry name" value="BPD_transp_1_N"/>
    <property type="match status" value="1"/>
</dbReference>
<organism evidence="9 10">
    <name type="scientific">Halobacterium litoreum</name>
    <dbReference type="NCBI Taxonomy" id="2039234"/>
    <lineage>
        <taxon>Archaea</taxon>
        <taxon>Methanobacteriati</taxon>
        <taxon>Methanobacteriota</taxon>
        <taxon>Stenosarchaea group</taxon>
        <taxon>Halobacteria</taxon>
        <taxon>Halobacteriales</taxon>
        <taxon>Halobacteriaceae</taxon>
        <taxon>Halobacterium</taxon>
    </lineage>
</organism>
<dbReference type="Proteomes" id="UP001595660">
    <property type="component" value="Unassembled WGS sequence"/>
</dbReference>
<feature type="transmembrane region" description="Helical" evidence="7">
    <location>
        <begin position="283"/>
        <end position="303"/>
    </location>
</feature>
<keyword evidence="2 7" id="KW-0813">Transport</keyword>
<dbReference type="GeneID" id="69116677"/>
<evidence type="ECO:0000256" key="3">
    <source>
        <dbReference type="ARBA" id="ARBA00022475"/>
    </source>
</evidence>